<organism evidence="9">
    <name type="scientific">Thermodesulfobium narugense</name>
    <dbReference type="NCBI Taxonomy" id="184064"/>
    <lineage>
        <taxon>Bacteria</taxon>
        <taxon>Pseudomonadati</taxon>
        <taxon>Thermodesulfobiota</taxon>
        <taxon>Thermodesulfobiia</taxon>
        <taxon>Thermodesulfobiales</taxon>
        <taxon>Thermodesulfobiaceae</taxon>
        <taxon>Thermodesulfobium</taxon>
    </lineage>
</organism>
<dbReference type="SUPFAM" id="SSF53686">
    <property type="entry name" value="Tryptophan synthase beta subunit-like PLP-dependent enzymes"/>
    <property type="match status" value="1"/>
</dbReference>
<evidence type="ECO:0000256" key="7">
    <source>
        <dbReference type="ARBA" id="ARBA00049406"/>
    </source>
</evidence>
<dbReference type="SUPFAM" id="SSF55021">
    <property type="entry name" value="ACT-like"/>
    <property type="match status" value="1"/>
</dbReference>
<comment type="caution">
    <text evidence="9">The sequence shown here is derived from an EMBL/GenBank/DDBJ whole genome shotgun (WGS) entry which is preliminary data.</text>
</comment>
<dbReference type="GO" id="GO:0004794">
    <property type="term" value="F:threonine deaminase activity"/>
    <property type="evidence" value="ECO:0007669"/>
    <property type="project" value="UniProtKB-EC"/>
</dbReference>
<accession>A0A7C5P7S1</accession>
<dbReference type="InterPro" id="IPR036052">
    <property type="entry name" value="TrpB-like_PALP_sf"/>
</dbReference>
<feature type="domain" description="ACT" evidence="8">
    <location>
        <begin position="328"/>
        <end position="402"/>
    </location>
</feature>
<dbReference type="FunFam" id="3.40.50.1100:FF:000007">
    <property type="entry name" value="L-threonine dehydratase catabolic TdcB"/>
    <property type="match status" value="1"/>
</dbReference>
<dbReference type="GO" id="GO:0006565">
    <property type="term" value="P:L-serine catabolic process"/>
    <property type="evidence" value="ECO:0007669"/>
    <property type="project" value="TreeGrafter"/>
</dbReference>
<dbReference type="InterPro" id="IPR050147">
    <property type="entry name" value="Ser/Thr_Dehydratase"/>
</dbReference>
<keyword evidence="5" id="KW-0663">Pyridoxal phosphate</keyword>
<comment type="pathway">
    <text evidence="2">Amino-acid biosynthesis; L-isoleucine biosynthesis; 2-oxobutanoate from L-threonine: step 1/1.</text>
</comment>
<evidence type="ECO:0000313" key="9">
    <source>
        <dbReference type="EMBL" id="HHI65488.1"/>
    </source>
</evidence>
<evidence type="ECO:0000256" key="2">
    <source>
        <dbReference type="ARBA" id="ARBA00004810"/>
    </source>
</evidence>
<evidence type="ECO:0000259" key="8">
    <source>
        <dbReference type="PROSITE" id="PS51671"/>
    </source>
</evidence>
<evidence type="ECO:0000256" key="3">
    <source>
        <dbReference type="ARBA" id="ARBA00010869"/>
    </source>
</evidence>
<dbReference type="AlphaFoldDB" id="A0A7C5P7S1"/>
<dbReference type="InterPro" id="IPR000634">
    <property type="entry name" value="Ser/Thr_deHydtase_PyrdxlP-BS"/>
</dbReference>
<sequence length="402" mass="43825">MNISKKEIESAREILKNVAYKTELAYSNTLSGMTGNCVYLKMENYQRTGSFKLRGAYNKIFNLSKKEKELGVIASSAGNHAQGVALSATLLNVRSFIVMPSKASIVKVKATRSYGANVILHGNDFDEANDAARKLQEEKKLTFVHPYDDLDVIRGQGTIGLEILEDMPDVDVIVVPVGGGGLISGIAVAVKQTKPNVKIIGVQAKNMPSMKEALLSGFPSLYKGSPTIADGIAVGKPGEITFEIIKRYVDDIVLVDEDEIADAILILMERTKTISEGAGATSIAALLYRLKDYSNKNIVAVISGGNIDINMVSRIINKGLVKSFRKASFKVILSDKPGSLWKLLQLIAESGANVLSILHNRERGDINLESAEVIIDLEVFDKEHICSIKSNLESHQYEVKLI</sequence>
<dbReference type="GO" id="GO:0070689">
    <property type="term" value="P:L-threonine catabolic process to propionate"/>
    <property type="evidence" value="ECO:0007669"/>
    <property type="project" value="UniProtKB-UniPathway"/>
</dbReference>
<comment type="similarity">
    <text evidence="3">Belongs to the serine/threonine dehydratase family.</text>
</comment>
<dbReference type="GO" id="GO:0003941">
    <property type="term" value="F:L-serine ammonia-lyase activity"/>
    <property type="evidence" value="ECO:0007669"/>
    <property type="project" value="UniProtKB-EC"/>
</dbReference>
<dbReference type="PANTHER" id="PTHR48078:SF6">
    <property type="entry name" value="L-THREONINE DEHYDRATASE CATABOLIC TDCB"/>
    <property type="match status" value="1"/>
</dbReference>
<dbReference type="InterPro" id="IPR045865">
    <property type="entry name" value="ACT-like_dom_sf"/>
</dbReference>
<protein>
    <submittedName>
        <fullName evidence="9">Threonine ammonia-lyase</fullName>
        <ecNumber evidence="9">4.3.1.19</ecNumber>
    </submittedName>
</protein>
<dbReference type="PANTHER" id="PTHR48078">
    <property type="entry name" value="THREONINE DEHYDRATASE, MITOCHONDRIAL-RELATED"/>
    <property type="match status" value="1"/>
</dbReference>
<keyword evidence="4" id="KW-0100">Branched-chain amino acid biosynthesis</keyword>
<name>A0A7C5P7S1_9BACT</name>
<evidence type="ECO:0000256" key="6">
    <source>
        <dbReference type="ARBA" id="ARBA00023239"/>
    </source>
</evidence>
<dbReference type="NCBIfam" id="TIGR01127">
    <property type="entry name" value="ilvA_1Cterm"/>
    <property type="match status" value="1"/>
</dbReference>
<comment type="catalytic activity">
    <reaction evidence="7">
        <text>L-serine = pyruvate + NH4(+)</text>
        <dbReference type="Rhea" id="RHEA:19169"/>
        <dbReference type="ChEBI" id="CHEBI:15361"/>
        <dbReference type="ChEBI" id="CHEBI:28938"/>
        <dbReference type="ChEBI" id="CHEBI:33384"/>
        <dbReference type="EC" id="4.3.1.17"/>
    </reaction>
</comment>
<dbReference type="InterPro" id="IPR044561">
    <property type="entry name" value="ACT_ThrD-II-like"/>
</dbReference>
<dbReference type="InterPro" id="IPR005789">
    <property type="entry name" value="Thr_deHydtase_catblc"/>
</dbReference>
<dbReference type="PROSITE" id="PS00165">
    <property type="entry name" value="DEHYDRATASE_SER_THR"/>
    <property type="match status" value="1"/>
</dbReference>
<dbReference type="Pfam" id="PF00291">
    <property type="entry name" value="PALP"/>
    <property type="match status" value="1"/>
</dbReference>
<gene>
    <name evidence="9" type="ORF">ENL70_02940</name>
</gene>
<proteinExistence type="inferred from homology"/>
<keyword evidence="4" id="KW-0412">Isoleucine biosynthesis</keyword>
<reference evidence="9" key="1">
    <citation type="journal article" date="2020" name="mSystems">
        <title>Genome- and Community-Level Interaction Insights into Carbon Utilization and Element Cycling Functions of Hydrothermarchaeota in Hydrothermal Sediment.</title>
        <authorList>
            <person name="Zhou Z."/>
            <person name="Liu Y."/>
            <person name="Xu W."/>
            <person name="Pan J."/>
            <person name="Luo Z.H."/>
            <person name="Li M."/>
        </authorList>
    </citation>
    <scope>NUCLEOTIDE SEQUENCE [LARGE SCALE GENOMIC DNA]</scope>
    <source>
        <strain evidence="9">SpSt-1019</strain>
    </source>
</reference>
<dbReference type="EC" id="4.3.1.19" evidence="9"/>
<dbReference type="CDD" id="cd01562">
    <property type="entry name" value="Thr-dehyd"/>
    <property type="match status" value="1"/>
</dbReference>
<evidence type="ECO:0000256" key="5">
    <source>
        <dbReference type="ARBA" id="ARBA00022898"/>
    </source>
</evidence>
<dbReference type="UniPathway" id="UPA00047">
    <property type="reaction ID" value="UER00054"/>
</dbReference>
<dbReference type="CDD" id="cd04886">
    <property type="entry name" value="ACT_ThrD-II-like"/>
    <property type="match status" value="1"/>
</dbReference>
<comment type="cofactor">
    <cofactor evidence="1">
        <name>pyridoxal 5'-phosphate</name>
        <dbReference type="ChEBI" id="CHEBI:597326"/>
    </cofactor>
</comment>
<evidence type="ECO:0000256" key="1">
    <source>
        <dbReference type="ARBA" id="ARBA00001933"/>
    </source>
</evidence>
<keyword evidence="4" id="KW-0028">Amino-acid biosynthesis</keyword>
<dbReference type="FunFam" id="3.40.50.1100:FF:000005">
    <property type="entry name" value="Threonine dehydratase catabolic"/>
    <property type="match status" value="1"/>
</dbReference>
<dbReference type="InterPro" id="IPR002912">
    <property type="entry name" value="ACT_dom"/>
</dbReference>
<dbReference type="EMBL" id="DRUY01000101">
    <property type="protein sequence ID" value="HHI65488.1"/>
    <property type="molecule type" value="Genomic_DNA"/>
</dbReference>
<dbReference type="UniPathway" id="UPA00052">
    <property type="reaction ID" value="UER00507"/>
</dbReference>
<dbReference type="InterPro" id="IPR001926">
    <property type="entry name" value="TrpB-like_PALP"/>
</dbReference>
<keyword evidence="6 9" id="KW-0456">Lyase</keyword>
<dbReference type="GO" id="GO:0030170">
    <property type="term" value="F:pyridoxal phosphate binding"/>
    <property type="evidence" value="ECO:0007669"/>
    <property type="project" value="InterPro"/>
</dbReference>
<dbReference type="GO" id="GO:0009097">
    <property type="term" value="P:isoleucine biosynthetic process"/>
    <property type="evidence" value="ECO:0007669"/>
    <property type="project" value="UniProtKB-UniPathway"/>
</dbReference>
<dbReference type="Gene3D" id="3.40.50.1100">
    <property type="match status" value="2"/>
</dbReference>
<evidence type="ECO:0000256" key="4">
    <source>
        <dbReference type="ARBA" id="ARBA00022624"/>
    </source>
</evidence>
<dbReference type="PROSITE" id="PS51671">
    <property type="entry name" value="ACT"/>
    <property type="match status" value="1"/>
</dbReference>